<organism evidence="7 8">
    <name type="scientific">Biomphalaria glabrata</name>
    <name type="common">Bloodfluke planorb</name>
    <name type="synonym">Freshwater snail</name>
    <dbReference type="NCBI Taxonomy" id="6526"/>
    <lineage>
        <taxon>Eukaryota</taxon>
        <taxon>Metazoa</taxon>
        <taxon>Spiralia</taxon>
        <taxon>Lophotrochozoa</taxon>
        <taxon>Mollusca</taxon>
        <taxon>Gastropoda</taxon>
        <taxon>Heterobranchia</taxon>
        <taxon>Euthyneura</taxon>
        <taxon>Panpulmonata</taxon>
        <taxon>Hygrophila</taxon>
        <taxon>Lymnaeoidea</taxon>
        <taxon>Planorbidae</taxon>
        <taxon>Biomphalaria</taxon>
    </lineage>
</organism>
<dbReference type="GO" id="GO:0016020">
    <property type="term" value="C:membrane"/>
    <property type="evidence" value="ECO:0007669"/>
    <property type="project" value="UniProtKB-SubCell"/>
</dbReference>
<evidence type="ECO:0000256" key="1">
    <source>
        <dbReference type="ARBA" id="ARBA00004370"/>
    </source>
</evidence>
<feature type="transmembrane region" description="Helical" evidence="5">
    <location>
        <begin position="291"/>
        <end position="314"/>
    </location>
</feature>
<dbReference type="PANTHER" id="PTHR46641:SF18">
    <property type="entry name" value="G-PROTEIN COUPLED RECEPTORS FAMILY 1 PROFILE DOMAIN-CONTAINING PROTEIN"/>
    <property type="match status" value="1"/>
</dbReference>
<dbReference type="EnsemblMetazoa" id="BGLB033260-RA">
    <property type="protein sequence ID" value="BGLB033260-PA"/>
    <property type="gene ID" value="BGLB033260"/>
</dbReference>
<feature type="transmembrane region" description="Helical" evidence="5">
    <location>
        <begin position="40"/>
        <end position="61"/>
    </location>
</feature>
<evidence type="ECO:0000259" key="6">
    <source>
        <dbReference type="PROSITE" id="PS50262"/>
    </source>
</evidence>
<dbReference type="OrthoDB" id="6177430at2759"/>
<dbReference type="PANTHER" id="PTHR46641">
    <property type="entry name" value="FMRFAMIDE RECEPTOR-RELATED"/>
    <property type="match status" value="1"/>
</dbReference>
<dbReference type="PROSITE" id="PS50262">
    <property type="entry name" value="G_PROTEIN_RECEP_F1_2"/>
    <property type="match status" value="1"/>
</dbReference>
<evidence type="ECO:0000256" key="5">
    <source>
        <dbReference type="SAM" id="Phobius"/>
    </source>
</evidence>
<dbReference type="Proteomes" id="UP000076420">
    <property type="component" value="Unassembled WGS sequence"/>
</dbReference>
<sequence>MEYSQNSSWGYNNSTESITKTGSDVLTFHQFVMFEGILNAARAVISLLGIFGNTINILTYISMGNKDGFSLSMTLLSGIELVHVIVIFMRSVAYGLFIVEYSTQFVTWFPVEPFGLYLYFGHVARLPYTTVVLTTMFLSFARCMCVSRPLQFKSMFTVSKSICVTFLAIIISVGSYIPLPMTMSMELQYDSRINSTRVIFWVTAGREQVRIITWIARNATLPVSTQVVIVCCVLHMSKKLQRSLNFRLYPQGFSQSTKATVLTRLKTPKLASDKTKANVLTGKERRVIQQMVVMCIVVIVCDLPEILISLASVLEPTFGFRKALNNIYLAVIGVNHVFQVVNTSINIIIYWNYSNRYRHNCCLSKLYVLDTGH</sequence>
<accession>A0A2C9LNZ4</accession>
<feature type="domain" description="G-protein coupled receptors family 1 profile" evidence="6">
    <location>
        <begin position="52"/>
        <end position="350"/>
    </location>
</feature>
<keyword evidence="2 5" id="KW-0812">Transmembrane</keyword>
<reference evidence="7" key="1">
    <citation type="submission" date="2020-05" db="UniProtKB">
        <authorList>
            <consortium name="EnsemblMetazoa"/>
        </authorList>
    </citation>
    <scope>IDENTIFICATION</scope>
    <source>
        <strain evidence="7">BB02</strain>
    </source>
</reference>
<evidence type="ECO:0000313" key="8">
    <source>
        <dbReference type="Proteomes" id="UP000076420"/>
    </source>
</evidence>
<keyword evidence="3 5" id="KW-1133">Transmembrane helix</keyword>
<gene>
    <name evidence="7" type="primary">106068032</name>
</gene>
<feature type="transmembrane region" description="Helical" evidence="5">
    <location>
        <begin position="73"/>
        <end position="97"/>
    </location>
</feature>
<feature type="transmembrane region" description="Helical" evidence="5">
    <location>
        <begin position="162"/>
        <end position="179"/>
    </location>
</feature>
<dbReference type="InterPro" id="IPR017452">
    <property type="entry name" value="GPCR_Rhodpsn_7TM"/>
</dbReference>
<feature type="transmembrane region" description="Helical" evidence="5">
    <location>
        <begin position="219"/>
        <end position="237"/>
    </location>
</feature>
<evidence type="ECO:0000313" key="7">
    <source>
        <dbReference type="EnsemblMetazoa" id="BGLB033260-PA"/>
    </source>
</evidence>
<dbReference type="InterPro" id="IPR052954">
    <property type="entry name" value="GPCR-Ligand_Int"/>
</dbReference>
<dbReference type="Gene3D" id="1.20.1070.10">
    <property type="entry name" value="Rhodopsin 7-helix transmembrane proteins"/>
    <property type="match status" value="1"/>
</dbReference>
<dbReference type="VEuPathDB" id="VectorBase:BGLAX_036647"/>
<feature type="transmembrane region" description="Helical" evidence="5">
    <location>
        <begin position="117"/>
        <end position="141"/>
    </location>
</feature>
<dbReference type="RefSeq" id="XP_013082773.2">
    <property type="nucleotide sequence ID" value="XM_013227319.2"/>
</dbReference>
<evidence type="ECO:0000256" key="4">
    <source>
        <dbReference type="ARBA" id="ARBA00023136"/>
    </source>
</evidence>
<evidence type="ECO:0000256" key="2">
    <source>
        <dbReference type="ARBA" id="ARBA00022692"/>
    </source>
</evidence>
<feature type="transmembrane region" description="Helical" evidence="5">
    <location>
        <begin position="326"/>
        <end position="351"/>
    </location>
</feature>
<dbReference type="KEGG" id="bgt:106068032"/>
<comment type="subcellular location">
    <subcellularLocation>
        <location evidence="1">Membrane</location>
    </subcellularLocation>
</comment>
<protein>
    <recommendedName>
        <fullName evidence="6">G-protein coupled receptors family 1 profile domain-containing protein</fullName>
    </recommendedName>
</protein>
<proteinExistence type="predicted"/>
<dbReference type="AlphaFoldDB" id="A0A2C9LNZ4"/>
<dbReference type="InterPro" id="IPR019430">
    <property type="entry name" value="7TM_GPCR_serpentine_rcpt_Srx"/>
</dbReference>
<dbReference type="VEuPathDB" id="VectorBase:BGLB033260"/>
<dbReference type="SUPFAM" id="SSF81321">
    <property type="entry name" value="Family A G protein-coupled receptor-like"/>
    <property type="match status" value="1"/>
</dbReference>
<name>A0A2C9LNZ4_BIOGL</name>
<keyword evidence="4 5" id="KW-0472">Membrane</keyword>
<dbReference type="Pfam" id="PF10328">
    <property type="entry name" value="7TM_GPCR_Srx"/>
    <property type="match status" value="1"/>
</dbReference>
<evidence type="ECO:0000256" key="3">
    <source>
        <dbReference type="ARBA" id="ARBA00022989"/>
    </source>
</evidence>